<dbReference type="SUPFAM" id="SSF52490">
    <property type="entry name" value="Tubulin nucleotide-binding domain-like"/>
    <property type="match status" value="1"/>
</dbReference>
<feature type="compositionally biased region" description="Basic and acidic residues" evidence="4">
    <location>
        <begin position="523"/>
        <end position="537"/>
    </location>
</feature>
<evidence type="ECO:0000313" key="6">
    <source>
        <dbReference type="Proteomes" id="UP000298416"/>
    </source>
</evidence>
<reference evidence="5" key="2">
    <citation type="submission" date="2020-08" db="EMBL/GenBank/DDBJ databases">
        <title>Plant Genome Project.</title>
        <authorList>
            <person name="Zhang R.-G."/>
        </authorList>
    </citation>
    <scope>NUCLEOTIDE SEQUENCE</scope>
    <source>
        <strain evidence="5">Huo1</strain>
        <tissue evidence="5">Leaf</tissue>
    </source>
</reference>
<evidence type="ECO:0000256" key="3">
    <source>
        <dbReference type="ARBA" id="ARBA00023134"/>
    </source>
</evidence>
<dbReference type="GO" id="GO:0010020">
    <property type="term" value="P:chloroplast fission"/>
    <property type="evidence" value="ECO:0007669"/>
    <property type="project" value="TreeGrafter"/>
</dbReference>
<reference evidence="5" key="1">
    <citation type="submission" date="2018-01" db="EMBL/GenBank/DDBJ databases">
        <authorList>
            <person name="Mao J.F."/>
        </authorList>
    </citation>
    <scope>NUCLEOTIDE SEQUENCE</scope>
    <source>
        <strain evidence="5">Huo1</strain>
        <tissue evidence="5">Leaf</tissue>
    </source>
</reference>
<dbReference type="EMBL" id="PNBA02000011">
    <property type="protein sequence ID" value="KAG6407632.1"/>
    <property type="molecule type" value="Genomic_DNA"/>
</dbReference>
<organism evidence="5">
    <name type="scientific">Salvia splendens</name>
    <name type="common">Scarlet sage</name>
    <dbReference type="NCBI Taxonomy" id="180675"/>
    <lineage>
        <taxon>Eukaryota</taxon>
        <taxon>Viridiplantae</taxon>
        <taxon>Streptophyta</taxon>
        <taxon>Embryophyta</taxon>
        <taxon>Tracheophyta</taxon>
        <taxon>Spermatophyta</taxon>
        <taxon>Magnoliopsida</taxon>
        <taxon>eudicotyledons</taxon>
        <taxon>Gunneridae</taxon>
        <taxon>Pentapetalae</taxon>
        <taxon>asterids</taxon>
        <taxon>lamiids</taxon>
        <taxon>Lamiales</taxon>
        <taxon>Lamiaceae</taxon>
        <taxon>Nepetoideae</taxon>
        <taxon>Mentheae</taxon>
        <taxon>Salviinae</taxon>
        <taxon>Salvia</taxon>
        <taxon>Salvia subgen. Calosphace</taxon>
        <taxon>core Calosphace</taxon>
    </lineage>
</organism>
<dbReference type="Proteomes" id="UP000298416">
    <property type="component" value="Unassembled WGS sequence"/>
</dbReference>
<comment type="caution">
    <text evidence="5">The sequence shown here is derived from an EMBL/GenBank/DDBJ whole genome shotgun (WGS) entry which is preliminary data.</text>
</comment>
<dbReference type="PANTHER" id="PTHR43215:SF15">
    <property type="entry name" value="PROTEIN ACCUMULATION AND REPLICATION OF CHLOROPLASTS 3, CHLOROPLASTIC"/>
    <property type="match status" value="1"/>
</dbReference>
<dbReference type="Pfam" id="PF02493">
    <property type="entry name" value="MORN"/>
    <property type="match status" value="3"/>
</dbReference>
<accession>A0A8X8X7A2</accession>
<proteinExistence type="predicted"/>
<evidence type="ECO:0000313" key="5">
    <source>
        <dbReference type="EMBL" id="KAG6407632.1"/>
    </source>
</evidence>
<dbReference type="SMART" id="SM00698">
    <property type="entry name" value="MORN"/>
    <property type="match status" value="2"/>
</dbReference>
<feature type="compositionally biased region" description="Low complexity" evidence="4">
    <location>
        <begin position="496"/>
        <end position="510"/>
    </location>
</feature>
<evidence type="ECO:0000256" key="2">
    <source>
        <dbReference type="ARBA" id="ARBA00022741"/>
    </source>
</evidence>
<name>A0A8X8X7A2_SALSN</name>
<evidence type="ECO:0008006" key="7">
    <source>
        <dbReference type="Google" id="ProtNLM"/>
    </source>
</evidence>
<dbReference type="Gene3D" id="2.20.110.10">
    <property type="entry name" value="Histone H3 K4-specific methyltransferase SET7/9 N-terminal domain"/>
    <property type="match status" value="1"/>
</dbReference>
<dbReference type="AlphaFoldDB" id="A0A8X8X7A2"/>
<dbReference type="SUPFAM" id="SSF82185">
    <property type="entry name" value="Histone H3 K4-specific methyltransferase SET7/9 N-terminal domain"/>
    <property type="match status" value="1"/>
</dbReference>
<dbReference type="InterPro" id="IPR008280">
    <property type="entry name" value="Tub_FtsZ_C"/>
</dbReference>
<evidence type="ECO:0000256" key="4">
    <source>
        <dbReference type="SAM" id="MobiDB-lite"/>
    </source>
</evidence>
<gene>
    <name evidence="5" type="ORF">SASPL_130628</name>
</gene>
<dbReference type="GO" id="GO:0005525">
    <property type="term" value="F:GTP binding"/>
    <property type="evidence" value="ECO:0007669"/>
    <property type="project" value="UniProtKB-KW"/>
</dbReference>
<dbReference type="PANTHER" id="PTHR43215">
    <property type="entry name" value="RADIAL SPOKE HEAD 1 HOMOLOG"/>
    <property type="match status" value="1"/>
</dbReference>
<feature type="region of interest" description="Disordered" evidence="4">
    <location>
        <begin position="496"/>
        <end position="537"/>
    </location>
</feature>
<dbReference type="GO" id="GO:0005829">
    <property type="term" value="C:cytosol"/>
    <property type="evidence" value="ECO:0007669"/>
    <property type="project" value="TreeGrafter"/>
</dbReference>
<dbReference type="InterPro" id="IPR003409">
    <property type="entry name" value="MORN"/>
</dbReference>
<evidence type="ECO:0000256" key="1">
    <source>
        <dbReference type="ARBA" id="ARBA00022737"/>
    </source>
</evidence>
<dbReference type="SUPFAM" id="SSF55307">
    <property type="entry name" value="Tubulin C-terminal domain-like"/>
    <property type="match status" value="1"/>
</dbReference>
<keyword evidence="2" id="KW-0547">Nucleotide-binding</keyword>
<dbReference type="GO" id="GO:0009707">
    <property type="term" value="C:chloroplast outer membrane"/>
    <property type="evidence" value="ECO:0007669"/>
    <property type="project" value="TreeGrafter"/>
</dbReference>
<keyword evidence="3" id="KW-0342">GTP-binding</keyword>
<protein>
    <recommendedName>
        <fullName evidence="7">1-phosphatidylinositol-4-phosphate 5-kinase</fullName>
    </recommendedName>
</protein>
<dbReference type="InterPro" id="IPR036525">
    <property type="entry name" value="Tubulin/FtsZ_GTPase_sf"/>
</dbReference>
<dbReference type="Gene3D" id="3.40.50.1440">
    <property type="entry name" value="Tubulin/FtsZ, GTPase domain"/>
    <property type="match status" value="1"/>
</dbReference>
<keyword evidence="6" id="KW-1185">Reference proteome</keyword>
<sequence>MSLFYPNTTAPHSFSRLSSFPQTPLLQSRSKLFIGCRSNPIKGKLSCNCVAASYESSSGRNNVGDDMPEECGESVEVIMVGSRKDALLEFCSASPFLSPVLRFWYMYSAELLMLNLIAMERAMCNMAGLKLRIRNLGMFLVRTRSRCNCNKGSQAEVKQLNSVALLAYPLCGFADSTPRTVEDFLAWHSSSKAVILVASAAYGSDHCTALEVLSNVKSGNGFVIGIIIKPFGFEGKRRQDEVKDLSDKLQKQAHFCIEDSHSLEVWGLLVLVLDTDMLLENDMVTLDEALRTTNSAVLMAINTISILLSEKHTKFLNAKDDSIREIQLPEFREVFASYKEARIGFGAGYNVKTSLLKAINDCPFLGVDIKDLDGVVLCIIASSGAVECSETNNILHSVRSITKCNGEIVVSIVHEPYLEDNKIATAIIVFGYTRKQLAPAPRSGILSSLGQHFPSIFNIFKKQHQQLNNLEKVILSESPHVSNGINLPGLKDTFETNSLDSTSDDTGSISGKTLSPSDDEGEEFRSSRSDHGSGEKEVELLHTSFSSMPYELISEGKTAMSSGHPFLNIQLITRNYVFKRELFTRGNMGPGHSTESKYETNFTDEAGLLDSVSIYRLPVGVKNLEKLEESPVSSTTKRGAAWRIDDDEKPVPIVSWSGLTDADFNNNASISSKGNNIVNSKRQGGLSVRAASMLESERDSQKKWSRVVEMRYRGGKYKGRSQGGLPEGKGCLFLGDGSIYDGMWRYGKRSGLGTFYFNNGDVFQGSWRDDVMHGKFVWNTQKMLLFSSKEVLWDGFTSILGTGGLLTSGREKQMEKAVFTQNLVMFFSATSKRDGDMATFFVSMSMGQGLKSYGRKVCSSAKINWIQMKMVELWPSSEW</sequence>
<keyword evidence="1" id="KW-0677">Repeat</keyword>